<evidence type="ECO:0000256" key="1">
    <source>
        <dbReference type="SAM" id="Phobius"/>
    </source>
</evidence>
<dbReference type="RefSeq" id="WP_008041281.1">
    <property type="nucleotide sequence ID" value="NZ_CH724149.1"/>
</dbReference>
<feature type="domain" description="EamA" evidence="2">
    <location>
        <begin position="156"/>
        <end position="293"/>
    </location>
</feature>
<keyword evidence="1" id="KW-0812">Transmembrane</keyword>
<keyword evidence="4" id="KW-1185">Reference proteome</keyword>
<dbReference type="SUPFAM" id="SSF103481">
    <property type="entry name" value="Multidrug resistance efflux transporter EmrE"/>
    <property type="match status" value="2"/>
</dbReference>
<keyword evidence="1" id="KW-1133">Transmembrane helix</keyword>
<feature type="transmembrane region" description="Helical" evidence="1">
    <location>
        <begin position="35"/>
        <end position="55"/>
    </location>
</feature>
<dbReference type="PANTHER" id="PTHR22911">
    <property type="entry name" value="ACYL-MALONYL CONDENSING ENZYME-RELATED"/>
    <property type="match status" value="1"/>
</dbReference>
<keyword evidence="1" id="KW-0472">Membrane</keyword>
<feature type="transmembrane region" description="Helical" evidence="1">
    <location>
        <begin position="249"/>
        <end position="270"/>
    </location>
</feature>
<dbReference type="STRING" id="314283.MED297_09791"/>
<evidence type="ECO:0000313" key="4">
    <source>
        <dbReference type="Proteomes" id="UP000005953"/>
    </source>
</evidence>
<proteinExistence type="predicted"/>
<dbReference type="AlphaFoldDB" id="A4BA36"/>
<dbReference type="GO" id="GO:0016020">
    <property type="term" value="C:membrane"/>
    <property type="evidence" value="ECO:0007669"/>
    <property type="project" value="InterPro"/>
</dbReference>
<feature type="transmembrane region" description="Helical" evidence="1">
    <location>
        <begin position="156"/>
        <end position="177"/>
    </location>
</feature>
<feature type="transmembrane region" description="Helical" evidence="1">
    <location>
        <begin position="277"/>
        <end position="295"/>
    </location>
</feature>
<protein>
    <submittedName>
        <fullName evidence="3">Membrane protein</fullName>
    </submittedName>
</protein>
<dbReference type="InterPro" id="IPR000620">
    <property type="entry name" value="EamA_dom"/>
</dbReference>
<dbReference type="HOGENOM" id="CLU_069810_0_0_6"/>
<feature type="transmembrane region" description="Helical" evidence="1">
    <location>
        <begin position="183"/>
        <end position="203"/>
    </location>
</feature>
<feature type="transmembrane region" description="Helical" evidence="1">
    <location>
        <begin position="106"/>
        <end position="135"/>
    </location>
</feature>
<dbReference type="PANTHER" id="PTHR22911:SF137">
    <property type="entry name" value="SOLUTE CARRIER FAMILY 35 MEMBER G2-RELATED"/>
    <property type="match status" value="1"/>
</dbReference>
<gene>
    <name evidence="3" type="ORF">MED297_09791</name>
</gene>
<feature type="transmembrane region" description="Helical" evidence="1">
    <location>
        <begin position="67"/>
        <end position="86"/>
    </location>
</feature>
<evidence type="ECO:0000313" key="3">
    <source>
        <dbReference type="EMBL" id="EAR10792.1"/>
    </source>
</evidence>
<evidence type="ECO:0000259" key="2">
    <source>
        <dbReference type="Pfam" id="PF00892"/>
    </source>
</evidence>
<sequence length="298" mass="32624">MVWVAFTILAALMQSIRTAGQKHMTGSLSTLQATWSRYGFGLPLAIVYLLLLWVNERPTSLKLAGQFWGYLILASVAQLLATGLLVKLLSLGNFAVGTTYAKTEALMAAILAAVFFGAWFTVWTWLAMVLGFAGIALVSLQKSSVTKKRLIQPESLLLGLGAGLCFGITSVFIRAGSQLMPTSALFSAAFMLTLSLAIQGGLCTLLLQWRQPDGWRALWQQQRLGWFIGITGVLGSIGWFTAFSLQEAAIVKTLGQIEFLFTVLITYRFFNERIRPVEWIGMTLVLLSIVLLFQGNAG</sequence>
<accession>A4BA36</accession>
<dbReference type="Proteomes" id="UP000005953">
    <property type="component" value="Unassembled WGS sequence"/>
</dbReference>
<dbReference type="EMBL" id="AAOE01000002">
    <property type="protein sequence ID" value="EAR10792.1"/>
    <property type="molecule type" value="Genomic_DNA"/>
</dbReference>
<organism evidence="3 4">
    <name type="scientific">Reinekea blandensis MED297</name>
    <dbReference type="NCBI Taxonomy" id="314283"/>
    <lineage>
        <taxon>Bacteria</taxon>
        <taxon>Pseudomonadati</taxon>
        <taxon>Pseudomonadota</taxon>
        <taxon>Gammaproteobacteria</taxon>
        <taxon>Oceanospirillales</taxon>
        <taxon>Saccharospirillaceae</taxon>
        <taxon>Reinekea</taxon>
    </lineage>
</organism>
<reference evidence="3 4" key="1">
    <citation type="submission" date="2006-02" db="EMBL/GenBank/DDBJ databases">
        <authorList>
            <person name="Pinhassi J."/>
            <person name="Pedros-Alio C."/>
            <person name="Ferriera S."/>
            <person name="Johnson J."/>
            <person name="Kravitz S."/>
            <person name="Halpern A."/>
            <person name="Remington K."/>
            <person name="Beeson K."/>
            <person name="Tran B."/>
            <person name="Rogers Y.-H."/>
            <person name="Friedman R."/>
            <person name="Venter J.C."/>
        </authorList>
    </citation>
    <scope>NUCLEOTIDE SEQUENCE [LARGE SCALE GENOMIC DNA]</scope>
    <source>
        <strain evidence="3 4">MED297</strain>
    </source>
</reference>
<feature type="domain" description="EamA" evidence="2">
    <location>
        <begin position="2"/>
        <end position="139"/>
    </location>
</feature>
<name>A4BA36_9GAMM</name>
<feature type="transmembrane region" description="Helical" evidence="1">
    <location>
        <begin position="224"/>
        <end position="243"/>
    </location>
</feature>
<comment type="caution">
    <text evidence="3">The sequence shown here is derived from an EMBL/GenBank/DDBJ whole genome shotgun (WGS) entry which is preliminary data.</text>
</comment>
<dbReference type="Gene3D" id="1.10.3730.20">
    <property type="match status" value="1"/>
</dbReference>
<dbReference type="InterPro" id="IPR037185">
    <property type="entry name" value="EmrE-like"/>
</dbReference>
<dbReference type="Pfam" id="PF00892">
    <property type="entry name" value="EamA"/>
    <property type="match status" value="2"/>
</dbReference>
<dbReference type="OrthoDB" id="6707471at2"/>